<dbReference type="AlphaFoldDB" id="A0A1I7XJS3"/>
<dbReference type="InterPro" id="IPR041470">
    <property type="entry name" value="GCP_N"/>
</dbReference>
<feature type="domain" description="Gamma tubulin complex component protein N-terminal" evidence="5">
    <location>
        <begin position="127"/>
        <end position="388"/>
    </location>
</feature>
<dbReference type="GO" id="GO:0000922">
    <property type="term" value="C:spindle pole"/>
    <property type="evidence" value="ECO:0007669"/>
    <property type="project" value="InterPro"/>
</dbReference>
<dbReference type="GO" id="GO:0000278">
    <property type="term" value="P:mitotic cell cycle"/>
    <property type="evidence" value="ECO:0007669"/>
    <property type="project" value="TreeGrafter"/>
</dbReference>
<keyword evidence="4" id="KW-0206">Cytoskeleton</keyword>
<evidence type="ECO:0000256" key="4">
    <source>
        <dbReference type="ARBA" id="ARBA00023212"/>
    </source>
</evidence>
<dbReference type="PANTHER" id="PTHR19302">
    <property type="entry name" value="GAMMA TUBULIN COMPLEX PROTEIN"/>
    <property type="match status" value="1"/>
</dbReference>
<dbReference type="InterPro" id="IPR042241">
    <property type="entry name" value="GCP_C_sf"/>
</dbReference>
<comment type="subcellular location">
    <subcellularLocation>
        <location evidence="1">Cytoplasm</location>
        <location evidence="1">Cytoskeleton</location>
    </subcellularLocation>
</comment>
<dbReference type="GO" id="GO:0007020">
    <property type="term" value="P:microtubule nucleation"/>
    <property type="evidence" value="ECO:0007669"/>
    <property type="project" value="InterPro"/>
</dbReference>
<dbReference type="InterPro" id="IPR007259">
    <property type="entry name" value="GCP"/>
</dbReference>
<dbReference type="GO" id="GO:0005874">
    <property type="term" value="C:microtubule"/>
    <property type="evidence" value="ECO:0007669"/>
    <property type="project" value="UniProtKB-KW"/>
</dbReference>
<dbReference type="GO" id="GO:0000930">
    <property type="term" value="C:gamma-tubulin complex"/>
    <property type="evidence" value="ECO:0007669"/>
    <property type="project" value="TreeGrafter"/>
</dbReference>
<dbReference type="GO" id="GO:0031122">
    <property type="term" value="P:cytoplasmic microtubule organization"/>
    <property type="evidence" value="ECO:0007669"/>
    <property type="project" value="TreeGrafter"/>
</dbReference>
<evidence type="ECO:0000313" key="6">
    <source>
        <dbReference type="Proteomes" id="UP000095283"/>
    </source>
</evidence>
<dbReference type="Pfam" id="PF17681">
    <property type="entry name" value="GCP_N_terminal"/>
    <property type="match status" value="1"/>
</dbReference>
<dbReference type="PANTHER" id="PTHR19302:SF14">
    <property type="entry name" value="GAMMA-TUBULIN COMPLEX COMPONENT 3"/>
    <property type="match status" value="1"/>
</dbReference>
<keyword evidence="6" id="KW-1185">Reference proteome</keyword>
<evidence type="ECO:0000256" key="3">
    <source>
        <dbReference type="ARBA" id="ARBA00022701"/>
    </source>
</evidence>
<accession>A0A1I7XJS3</accession>
<protein>
    <submittedName>
        <fullName evidence="7">Gamma-tubulin complex component</fullName>
    </submittedName>
</protein>
<dbReference type="Proteomes" id="UP000095283">
    <property type="component" value="Unplaced"/>
</dbReference>
<name>A0A1I7XJS3_HETBA</name>
<evidence type="ECO:0000256" key="1">
    <source>
        <dbReference type="ARBA" id="ARBA00004245"/>
    </source>
</evidence>
<evidence type="ECO:0000259" key="5">
    <source>
        <dbReference type="Pfam" id="PF17681"/>
    </source>
</evidence>
<keyword evidence="3" id="KW-0493">Microtubule</keyword>
<sequence length="535" mass="60581">MSSSIDRKIDATDRLIDAFDCRDADHNSSANGITTPLLHRSSSNVNGSSFSRDLLNTGTQATSVRNPLFETEWVYCDVTPSGSASNASSASRVTAIYRHEPPAYSDLPLRARLGSVPSVPEYVLCSELTGAMQGLEGSYFRSDSFGHMVIASTCALSHTQHNVVESFLSITNQFLDITHSRSQGKDMIVQAFLAATSCFIDEFILDLADIKIHGRQLSLLEMSWPIEAWRDRIVALRRLFALRNESGMNLLKKLYSLHCSICENDPVISSILDSCVGVFCRILKEWLTTGTLNSDEPWMIGSCSDGEFRLIHVPPFLTPWMAEYILKIGKSWQLANKDPETLDKLRSMVETEITPKTLYRQDFRTKLGIVLCEMCNVVCGSVVRSLMKEYHLIEHLAAVRTFLLVEDSHFSMALYNRFCEYTHGLRTKLSQRDASSILVWAITQSPARNRFPFQINIDTLSTTSDSPNTSSRMQFVAPLRPFYRAEGVVAQVFSGMEQRYEILFRFIWSIDMTRFSISDVIFEINPMFREWPSKY</sequence>
<keyword evidence="2" id="KW-0963">Cytoplasm</keyword>
<dbReference type="Gene3D" id="1.20.120.1900">
    <property type="entry name" value="Gamma-tubulin complex, C-terminal domain"/>
    <property type="match status" value="1"/>
</dbReference>
<reference evidence="7" key="1">
    <citation type="submission" date="2016-11" db="UniProtKB">
        <authorList>
            <consortium name="WormBaseParasite"/>
        </authorList>
    </citation>
    <scope>IDENTIFICATION</scope>
</reference>
<dbReference type="GO" id="GO:0051321">
    <property type="term" value="P:meiotic cell cycle"/>
    <property type="evidence" value="ECO:0007669"/>
    <property type="project" value="TreeGrafter"/>
</dbReference>
<evidence type="ECO:0000256" key="2">
    <source>
        <dbReference type="ARBA" id="ARBA00022490"/>
    </source>
</evidence>
<dbReference type="WBParaSite" id="Hba_17755">
    <property type="protein sequence ID" value="Hba_17755"/>
    <property type="gene ID" value="Hba_17755"/>
</dbReference>
<evidence type="ECO:0000313" key="7">
    <source>
        <dbReference type="WBParaSite" id="Hba_17755"/>
    </source>
</evidence>
<organism evidence="6 7">
    <name type="scientific">Heterorhabditis bacteriophora</name>
    <name type="common">Entomopathogenic nematode worm</name>
    <dbReference type="NCBI Taxonomy" id="37862"/>
    <lineage>
        <taxon>Eukaryota</taxon>
        <taxon>Metazoa</taxon>
        <taxon>Ecdysozoa</taxon>
        <taxon>Nematoda</taxon>
        <taxon>Chromadorea</taxon>
        <taxon>Rhabditida</taxon>
        <taxon>Rhabditina</taxon>
        <taxon>Rhabditomorpha</taxon>
        <taxon>Strongyloidea</taxon>
        <taxon>Heterorhabditidae</taxon>
        <taxon>Heterorhabditis</taxon>
    </lineage>
</organism>
<dbReference type="GO" id="GO:0043015">
    <property type="term" value="F:gamma-tubulin binding"/>
    <property type="evidence" value="ECO:0007669"/>
    <property type="project" value="InterPro"/>
</dbReference>
<proteinExistence type="predicted"/>
<dbReference type="GO" id="GO:0051011">
    <property type="term" value="F:microtubule minus-end binding"/>
    <property type="evidence" value="ECO:0007669"/>
    <property type="project" value="TreeGrafter"/>
</dbReference>
<dbReference type="GO" id="GO:0051225">
    <property type="term" value="P:spindle assembly"/>
    <property type="evidence" value="ECO:0007669"/>
    <property type="project" value="TreeGrafter"/>
</dbReference>